<evidence type="ECO:0008006" key="3">
    <source>
        <dbReference type="Google" id="ProtNLM"/>
    </source>
</evidence>
<dbReference type="Proteomes" id="UP000520592">
    <property type="component" value="Unassembled WGS sequence"/>
</dbReference>
<organism evidence="1 2">
    <name type="scientific">Pseudomonas gingeri</name>
    <dbReference type="NCBI Taxonomy" id="117681"/>
    <lineage>
        <taxon>Bacteria</taxon>
        <taxon>Pseudomonadati</taxon>
        <taxon>Pseudomonadota</taxon>
        <taxon>Gammaproteobacteria</taxon>
        <taxon>Pseudomonadales</taxon>
        <taxon>Pseudomonadaceae</taxon>
        <taxon>Pseudomonas</taxon>
    </lineage>
</organism>
<protein>
    <recommendedName>
        <fullName evidence="3">HNH endonuclease 5 domain-containing protein</fullName>
    </recommendedName>
</protein>
<evidence type="ECO:0000313" key="1">
    <source>
        <dbReference type="EMBL" id="NWC34577.1"/>
    </source>
</evidence>
<proteinExistence type="predicted"/>
<dbReference type="AlphaFoldDB" id="A0A7Y7YDN7"/>
<evidence type="ECO:0000313" key="2">
    <source>
        <dbReference type="Proteomes" id="UP000520592"/>
    </source>
</evidence>
<accession>A0A7Y7YDN7</accession>
<reference evidence="1 2" key="1">
    <citation type="submission" date="2020-04" db="EMBL/GenBank/DDBJ databases">
        <title>Molecular characterization of pseudomonads from Agaricus bisporus reveal novel blotch 2 pathogens in Western Europe.</title>
        <authorList>
            <person name="Taparia T."/>
            <person name="Krijger M."/>
            <person name="Haynes E."/>
            <person name="Elpinstone J.G."/>
            <person name="Noble R."/>
            <person name="Van Der Wolf J."/>
        </authorList>
    </citation>
    <scope>NUCLEOTIDE SEQUENCE [LARGE SCALE GENOMIC DNA]</scope>
    <source>
        <strain evidence="1 2">IPO3737</strain>
    </source>
</reference>
<comment type="caution">
    <text evidence="1">The sequence shown here is derived from an EMBL/GenBank/DDBJ whole genome shotgun (WGS) entry which is preliminary data.</text>
</comment>
<dbReference type="EMBL" id="JACAQD010000023">
    <property type="protein sequence ID" value="NWC34577.1"/>
    <property type="molecule type" value="Genomic_DNA"/>
</dbReference>
<dbReference type="RefSeq" id="WP_177056090.1">
    <property type="nucleotide sequence ID" value="NZ_JACAPS010000006.1"/>
</dbReference>
<sequence>METTGPECIYCKSYGPFDIEHVFPKGMGGDDQDFLLKDIVCEKCNNRFSALEGSLMRSSPLGLSRLINQTVSKGNEKSPQFNTTTNFVHDEESNSLLEAVYESGMKVTLLPQIIFKEKHLRFHAENSNELVNFISKLNTFFDHENLEIAFKKADQKCKIFVVDTYEWIDNTYHKTSSRLESKPPKKVIWFELHLTKGEQPNATPFEPRIYKRKQGQISLKVCSESDLSLYLRATRLNFNEGLNTEKASIREIKHPLILTEFTTNISEGDRAFAKMGINLIAHISGKEHAQDPAFDSIKSSILSGSPLLPMTMRAKNSDWASDKMLGTPPEGHHALMLSPAVLSDGTIGISFVAKIYGTDFGIALCQNAKKETLKEPYFILVNYNKHKIKVFKMNDYIKYSGAHNDTMIKAYIERYPIKLSKDFFK</sequence>
<name>A0A7Y7YDN7_9PSED</name>
<gene>
    <name evidence="1" type="ORF">HX876_19510</name>
</gene>